<evidence type="ECO:0000256" key="1">
    <source>
        <dbReference type="SAM" id="MobiDB-lite"/>
    </source>
</evidence>
<organism evidence="2 3">
    <name type="scientific">Pusillibacter faecalis</name>
    <dbReference type="NCBI Taxonomy" id="2714358"/>
    <lineage>
        <taxon>Bacteria</taxon>
        <taxon>Bacillati</taxon>
        <taxon>Bacillota</taxon>
        <taxon>Clostridia</taxon>
        <taxon>Eubacteriales</taxon>
        <taxon>Oscillospiraceae</taxon>
        <taxon>Pusillibacter</taxon>
    </lineage>
</organism>
<reference evidence="2" key="1">
    <citation type="submission" date="2020-09" db="EMBL/GenBank/DDBJ databases">
        <title>New species isolated from human feces.</title>
        <authorList>
            <person name="Kitahara M."/>
            <person name="Shigeno Y."/>
            <person name="Shime M."/>
            <person name="Matsumoto Y."/>
            <person name="Nakamura S."/>
            <person name="Motooka D."/>
            <person name="Fukuoka S."/>
            <person name="Nishikawa H."/>
            <person name="Benno Y."/>
        </authorList>
    </citation>
    <scope>NUCLEOTIDE SEQUENCE</scope>
    <source>
        <strain evidence="2">MM59</strain>
    </source>
</reference>
<dbReference type="AlphaFoldDB" id="A0A810QBK1"/>
<dbReference type="EMBL" id="AP023420">
    <property type="protein sequence ID" value="BCK85354.1"/>
    <property type="molecule type" value="Genomic_DNA"/>
</dbReference>
<name>A0A810QBK1_9FIRM</name>
<protein>
    <submittedName>
        <fullName evidence="2">Uncharacterized protein</fullName>
    </submittedName>
</protein>
<dbReference type="RefSeq" id="WP_213543489.1">
    <property type="nucleotide sequence ID" value="NZ_AP023420.1"/>
</dbReference>
<sequence length="73" mass="7660">MELLICFAAGGLLTMAGVIVGAWTAGKKNESQQSGNPTPAEPQGEEENRLSKAMEEGIQNLLSFQVPGQDGGR</sequence>
<keyword evidence="3" id="KW-1185">Reference proteome</keyword>
<feature type="region of interest" description="Disordered" evidence="1">
    <location>
        <begin position="27"/>
        <end position="50"/>
    </location>
</feature>
<gene>
    <name evidence="2" type="ORF">MM59RIKEN_26730</name>
</gene>
<evidence type="ECO:0000313" key="3">
    <source>
        <dbReference type="Proteomes" id="UP000679848"/>
    </source>
</evidence>
<evidence type="ECO:0000313" key="2">
    <source>
        <dbReference type="EMBL" id="BCK85354.1"/>
    </source>
</evidence>
<dbReference type="Proteomes" id="UP000679848">
    <property type="component" value="Chromosome"/>
</dbReference>
<dbReference type="KEGG" id="pfaa:MM59RIKEN_26730"/>
<proteinExistence type="predicted"/>
<accession>A0A810QBK1</accession>